<reference evidence="1" key="1">
    <citation type="submission" date="2018-02" db="EMBL/GenBank/DDBJ databases">
        <title>Rhizophora mucronata_Transcriptome.</title>
        <authorList>
            <person name="Meera S.P."/>
            <person name="Sreeshan A."/>
            <person name="Augustine A."/>
        </authorList>
    </citation>
    <scope>NUCLEOTIDE SEQUENCE</scope>
    <source>
        <tissue evidence="1">Leaf</tissue>
    </source>
</reference>
<organism evidence="1">
    <name type="scientific">Rhizophora mucronata</name>
    <name type="common">Asiatic mangrove</name>
    <dbReference type="NCBI Taxonomy" id="61149"/>
    <lineage>
        <taxon>Eukaryota</taxon>
        <taxon>Viridiplantae</taxon>
        <taxon>Streptophyta</taxon>
        <taxon>Embryophyta</taxon>
        <taxon>Tracheophyta</taxon>
        <taxon>Spermatophyta</taxon>
        <taxon>Magnoliopsida</taxon>
        <taxon>eudicotyledons</taxon>
        <taxon>Gunneridae</taxon>
        <taxon>Pentapetalae</taxon>
        <taxon>rosids</taxon>
        <taxon>fabids</taxon>
        <taxon>Malpighiales</taxon>
        <taxon>Rhizophoraceae</taxon>
        <taxon>Rhizophora</taxon>
    </lineage>
</organism>
<dbReference type="AlphaFoldDB" id="A0A2P2KR73"/>
<protein>
    <submittedName>
        <fullName evidence="1">Uncharacterized protein</fullName>
    </submittedName>
</protein>
<accession>A0A2P2KR73</accession>
<proteinExistence type="predicted"/>
<dbReference type="EMBL" id="GGEC01027749">
    <property type="protein sequence ID" value="MBX08233.1"/>
    <property type="molecule type" value="Transcribed_RNA"/>
</dbReference>
<sequence length="24" mass="2866">MYYSEPSCSFDHKIVTYLLSTFYA</sequence>
<name>A0A2P2KR73_RHIMU</name>
<evidence type="ECO:0000313" key="1">
    <source>
        <dbReference type="EMBL" id="MBX08233.1"/>
    </source>
</evidence>